<keyword evidence="2" id="KW-0472">Membrane</keyword>
<dbReference type="PROSITE" id="PS51257">
    <property type="entry name" value="PROKAR_LIPOPROTEIN"/>
    <property type="match status" value="1"/>
</dbReference>
<feature type="region of interest" description="Disordered" evidence="1">
    <location>
        <begin position="77"/>
        <end position="97"/>
    </location>
</feature>
<evidence type="ECO:0000313" key="3">
    <source>
        <dbReference type="EMBL" id="MFC6013768.1"/>
    </source>
</evidence>
<keyword evidence="2" id="KW-0812">Transmembrane</keyword>
<organism evidence="3 4">
    <name type="scientific">Nocardia lasii</name>
    <dbReference type="NCBI Taxonomy" id="1616107"/>
    <lineage>
        <taxon>Bacteria</taxon>
        <taxon>Bacillati</taxon>
        <taxon>Actinomycetota</taxon>
        <taxon>Actinomycetes</taxon>
        <taxon>Mycobacteriales</taxon>
        <taxon>Nocardiaceae</taxon>
        <taxon>Nocardia</taxon>
    </lineage>
</organism>
<feature type="compositionally biased region" description="Pro residues" evidence="1">
    <location>
        <begin position="78"/>
        <end position="91"/>
    </location>
</feature>
<protein>
    <submittedName>
        <fullName evidence="3">Uncharacterized protein</fullName>
    </submittedName>
</protein>
<comment type="caution">
    <text evidence="3">The sequence shown here is derived from an EMBL/GenBank/DDBJ whole genome shotgun (WGS) entry which is preliminary data.</text>
</comment>
<keyword evidence="2" id="KW-1133">Transmembrane helix</keyword>
<sequence length="231" mass="25130">MKYQRSGSVITLWVLAACWCALSLGYGVASLFEARGVDSTEAGHFYASILVGVLPLGGVLLHERGEARRAMIMQARRLPPPPRPVAPPPNRPAAVRGPQLPHRLKASWFRLDKAYGVVSELQRRGWIDATSTRGLSESMARLHRLGVADGMTDQLGGRRSGTVERQINRLADLLVALADEAVEHQATVGADFTPATLAEAAQRLAADRVAYCELLELGGIAFGDEMPFRHR</sequence>
<feature type="transmembrane region" description="Helical" evidence="2">
    <location>
        <begin position="44"/>
        <end position="61"/>
    </location>
</feature>
<feature type="transmembrane region" description="Helical" evidence="2">
    <location>
        <begin position="12"/>
        <end position="32"/>
    </location>
</feature>
<gene>
    <name evidence="3" type="ORF">ACFP3H_22170</name>
</gene>
<name>A0ABW1JYQ7_9NOCA</name>
<dbReference type="RefSeq" id="WP_378608901.1">
    <property type="nucleotide sequence ID" value="NZ_JBHSQN010000015.1"/>
</dbReference>
<dbReference type="EMBL" id="JBHSQN010000015">
    <property type="protein sequence ID" value="MFC6013768.1"/>
    <property type="molecule type" value="Genomic_DNA"/>
</dbReference>
<evidence type="ECO:0000313" key="4">
    <source>
        <dbReference type="Proteomes" id="UP001596223"/>
    </source>
</evidence>
<keyword evidence="4" id="KW-1185">Reference proteome</keyword>
<accession>A0ABW1JYQ7</accession>
<evidence type="ECO:0000256" key="1">
    <source>
        <dbReference type="SAM" id="MobiDB-lite"/>
    </source>
</evidence>
<reference evidence="4" key="1">
    <citation type="journal article" date="2019" name="Int. J. Syst. Evol. Microbiol.">
        <title>The Global Catalogue of Microorganisms (GCM) 10K type strain sequencing project: providing services to taxonomists for standard genome sequencing and annotation.</title>
        <authorList>
            <consortium name="The Broad Institute Genomics Platform"/>
            <consortium name="The Broad Institute Genome Sequencing Center for Infectious Disease"/>
            <person name="Wu L."/>
            <person name="Ma J."/>
        </authorList>
    </citation>
    <scope>NUCLEOTIDE SEQUENCE [LARGE SCALE GENOMIC DNA]</scope>
    <source>
        <strain evidence="4">CCUG 36956</strain>
    </source>
</reference>
<evidence type="ECO:0000256" key="2">
    <source>
        <dbReference type="SAM" id="Phobius"/>
    </source>
</evidence>
<proteinExistence type="predicted"/>
<dbReference type="Proteomes" id="UP001596223">
    <property type="component" value="Unassembled WGS sequence"/>
</dbReference>